<dbReference type="PANTHER" id="PTHR30183:SF3">
    <property type="entry name" value="MOLYBDENUM TRANSPORT SYSTEM PERMEASE PROTEIN MODB"/>
    <property type="match status" value="1"/>
</dbReference>
<evidence type="ECO:0000256" key="4">
    <source>
        <dbReference type="ARBA" id="ARBA00022475"/>
    </source>
</evidence>
<evidence type="ECO:0000256" key="2">
    <source>
        <dbReference type="ARBA" id="ARBA00007069"/>
    </source>
</evidence>
<dbReference type="InterPro" id="IPR000515">
    <property type="entry name" value="MetI-like"/>
</dbReference>
<name>A0A377FXB6_9BACL</name>
<dbReference type="InterPro" id="IPR035906">
    <property type="entry name" value="MetI-like_sf"/>
</dbReference>
<dbReference type="GO" id="GO:0005886">
    <property type="term" value="C:plasma membrane"/>
    <property type="evidence" value="ECO:0007669"/>
    <property type="project" value="UniProtKB-SubCell"/>
</dbReference>
<keyword evidence="3 9" id="KW-0813">Transport</keyword>
<evidence type="ECO:0000313" key="13">
    <source>
        <dbReference type="Proteomes" id="UP000254060"/>
    </source>
</evidence>
<dbReference type="GO" id="GO:0015098">
    <property type="term" value="F:molybdate ion transmembrane transporter activity"/>
    <property type="evidence" value="ECO:0007669"/>
    <property type="project" value="UniProtKB-UniRule"/>
</dbReference>
<dbReference type="PROSITE" id="PS50928">
    <property type="entry name" value="ABC_TM1"/>
    <property type="match status" value="1"/>
</dbReference>
<sequence>MTQSPLQLTFEVGMMATMSAFVLAFGSAYFMHHRQFKGKRLLETIFLLPLILPPTVIGLYALIILGNNGIGGFLPITILFTKQANVIASALAAFPLIYQTIRLGLKQLDAEWYEAGRVLGGSERQLFTYVTIPLLLPALTSGFVLGFARSIGEFGITMMIAGNIPGETMTLATAIYMATINGDMTQALIWSGWLVGLAFLVLWLSERYGKRQY</sequence>
<gene>
    <name evidence="12" type="primary">modB</name>
    <name evidence="12" type="ORF">NCTC13163_02920</name>
</gene>
<evidence type="ECO:0000256" key="6">
    <source>
        <dbReference type="ARBA" id="ARBA00022692"/>
    </source>
</evidence>
<comment type="subcellular location">
    <subcellularLocation>
        <location evidence="1 9">Cell membrane</location>
        <topology evidence="1 9">Multi-pass membrane protein</topology>
    </subcellularLocation>
</comment>
<dbReference type="OrthoDB" id="9795403at2"/>
<keyword evidence="8 9" id="KW-0472">Membrane</keyword>
<comment type="function">
    <text evidence="10">Part of the binding-protein-dependent transport system for molybdenum; probably responsible for the translocation of the substrate across the membrane.</text>
</comment>
<evidence type="ECO:0000256" key="10">
    <source>
        <dbReference type="RuleBase" id="RU365097"/>
    </source>
</evidence>
<dbReference type="STRING" id="1397694.GCA_000702585_00342"/>
<feature type="transmembrane region" description="Helical" evidence="9">
    <location>
        <begin position="126"/>
        <end position="148"/>
    </location>
</feature>
<reference evidence="12 13" key="1">
    <citation type="submission" date="2018-06" db="EMBL/GenBank/DDBJ databases">
        <authorList>
            <consortium name="Pathogen Informatics"/>
            <person name="Doyle S."/>
        </authorList>
    </citation>
    <scope>NUCLEOTIDE SEQUENCE [LARGE SCALE GENOMIC DNA]</scope>
    <source>
        <strain evidence="12 13">NCTC13163</strain>
    </source>
</reference>
<evidence type="ECO:0000256" key="3">
    <source>
        <dbReference type="ARBA" id="ARBA00022448"/>
    </source>
</evidence>
<dbReference type="RefSeq" id="WP_029333875.1">
    <property type="nucleotide sequence ID" value="NZ_UGGP01000001.1"/>
</dbReference>
<dbReference type="InterPro" id="IPR011867">
    <property type="entry name" value="ModB_ABC"/>
</dbReference>
<protein>
    <recommendedName>
        <fullName evidence="10">Molybdenum transport system permease</fullName>
    </recommendedName>
</protein>
<dbReference type="AlphaFoldDB" id="A0A377FXB6"/>
<evidence type="ECO:0000259" key="11">
    <source>
        <dbReference type="PROSITE" id="PS50928"/>
    </source>
</evidence>
<evidence type="ECO:0000313" key="12">
    <source>
        <dbReference type="EMBL" id="STO09482.1"/>
    </source>
</evidence>
<feature type="transmembrane region" description="Helical" evidence="9">
    <location>
        <begin position="187"/>
        <end position="205"/>
    </location>
</feature>
<evidence type="ECO:0000256" key="7">
    <source>
        <dbReference type="ARBA" id="ARBA00022989"/>
    </source>
</evidence>
<keyword evidence="5 10" id="KW-0500">Molybdenum</keyword>
<dbReference type="EMBL" id="UGGP01000001">
    <property type="protein sequence ID" value="STO09482.1"/>
    <property type="molecule type" value="Genomic_DNA"/>
</dbReference>
<proteinExistence type="inferred from homology"/>
<dbReference type="Proteomes" id="UP000254060">
    <property type="component" value="Unassembled WGS sequence"/>
</dbReference>
<evidence type="ECO:0000256" key="1">
    <source>
        <dbReference type="ARBA" id="ARBA00004651"/>
    </source>
</evidence>
<keyword evidence="6 9" id="KW-0812">Transmembrane</keyword>
<evidence type="ECO:0000256" key="5">
    <source>
        <dbReference type="ARBA" id="ARBA00022505"/>
    </source>
</evidence>
<keyword evidence="7 9" id="KW-1133">Transmembrane helix</keyword>
<dbReference type="Pfam" id="PF00528">
    <property type="entry name" value="BPD_transp_1"/>
    <property type="match status" value="1"/>
</dbReference>
<organism evidence="12 13">
    <name type="scientific">Exiguobacterium aurantiacum</name>
    <dbReference type="NCBI Taxonomy" id="33987"/>
    <lineage>
        <taxon>Bacteria</taxon>
        <taxon>Bacillati</taxon>
        <taxon>Bacillota</taxon>
        <taxon>Bacilli</taxon>
        <taxon>Bacillales</taxon>
        <taxon>Bacillales Family XII. Incertae Sedis</taxon>
        <taxon>Exiguobacterium</taxon>
    </lineage>
</organism>
<dbReference type="NCBIfam" id="TIGR02141">
    <property type="entry name" value="modB_ABC"/>
    <property type="match status" value="1"/>
</dbReference>
<dbReference type="SUPFAM" id="SSF161098">
    <property type="entry name" value="MetI-like"/>
    <property type="match status" value="1"/>
</dbReference>
<feature type="transmembrane region" description="Helical" evidence="9">
    <location>
        <begin position="86"/>
        <end position="105"/>
    </location>
</feature>
<evidence type="ECO:0000256" key="8">
    <source>
        <dbReference type="ARBA" id="ARBA00023136"/>
    </source>
</evidence>
<feature type="transmembrane region" description="Helical" evidence="9">
    <location>
        <begin position="12"/>
        <end position="32"/>
    </location>
</feature>
<feature type="domain" description="ABC transmembrane type-1" evidence="11">
    <location>
        <begin position="6"/>
        <end position="206"/>
    </location>
</feature>
<comment type="similarity">
    <text evidence="2 10">Belongs to the binding-protein-dependent transport system permease family. CysTW subfamily.</text>
</comment>
<dbReference type="CDD" id="cd06261">
    <property type="entry name" value="TM_PBP2"/>
    <property type="match status" value="1"/>
</dbReference>
<keyword evidence="4 10" id="KW-1003">Cell membrane</keyword>
<evidence type="ECO:0000256" key="9">
    <source>
        <dbReference type="RuleBase" id="RU363032"/>
    </source>
</evidence>
<dbReference type="PANTHER" id="PTHR30183">
    <property type="entry name" value="MOLYBDENUM TRANSPORT SYSTEM PERMEASE PROTEIN MODB"/>
    <property type="match status" value="1"/>
</dbReference>
<feature type="transmembrane region" description="Helical" evidence="9">
    <location>
        <begin position="44"/>
        <end position="66"/>
    </location>
</feature>
<accession>A0A377FXB6</accession>
<dbReference type="Gene3D" id="1.10.3720.10">
    <property type="entry name" value="MetI-like"/>
    <property type="match status" value="1"/>
</dbReference>